<dbReference type="AlphaFoldDB" id="A0A098M6Y4"/>
<dbReference type="InterPro" id="IPR036388">
    <property type="entry name" value="WH-like_DNA-bd_sf"/>
</dbReference>
<dbReference type="PANTHER" id="PTHR33169">
    <property type="entry name" value="PADR-FAMILY TRANSCRIPTIONAL REGULATOR"/>
    <property type="match status" value="1"/>
</dbReference>
<gene>
    <name evidence="2" type="ORF">PWYN_22095</name>
</gene>
<reference evidence="2 3" key="1">
    <citation type="submission" date="2014-08" db="EMBL/GenBank/DDBJ databases">
        <authorList>
            <person name="den Bakker H.C."/>
        </authorList>
    </citation>
    <scope>NUCLEOTIDE SEQUENCE [LARGE SCALE GENOMIC DNA]</scope>
    <source>
        <strain evidence="2 3">DSM 18334</strain>
    </source>
</reference>
<comment type="caution">
    <text evidence="2">The sequence shown here is derived from an EMBL/GenBank/DDBJ whole genome shotgun (WGS) entry which is preliminary data.</text>
</comment>
<dbReference type="SUPFAM" id="SSF46785">
    <property type="entry name" value="Winged helix' DNA-binding domain"/>
    <property type="match status" value="1"/>
</dbReference>
<dbReference type="InterPro" id="IPR036390">
    <property type="entry name" value="WH_DNA-bd_sf"/>
</dbReference>
<sequence length="102" mass="12107">MKEQIYRKLFLGFIQIHILHHAAKEPIYGSWMLDELQEHRYKMSAGTLYPLLRTMETSGLLEREDRNVGGKIRKYYRTTEIGNQVLAEARSKAYDLFKEKEN</sequence>
<dbReference type="EMBL" id="JQCR01000003">
    <property type="protein sequence ID" value="KGE17312.1"/>
    <property type="molecule type" value="Genomic_DNA"/>
</dbReference>
<dbReference type="RefSeq" id="WP_036656010.1">
    <property type="nucleotide sequence ID" value="NZ_JQCR01000003.1"/>
</dbReference>
<dbReference type="Proteomes" id="UP000029734">
    <property type="component" value="Unassembled WGS sequence"/>
</dbReference>
<dbReference type="InterPro" id="IPR005149">
    <property type="entry name" value="Tscrpt_reg_PadR_N"/>
</dbReference>
<evidence type="ECO:0000313" key="2">
    <source>
        <dbReference type="EMBL" id="KGE17312.1"/>
    </source>
</evidence>
<dbReference type="PANTHER" id="PTHR33169:SF14">
    <property type="entry name" value="TRANSCRIPTIONAL REGULATOR RV3488"/>
    <property type="match status" value="1"/>
</dbReference>
<dbReference type="Pfam" id="PF03551">
    <property type="entry name" value="PadR"/>
    <property type="match status" value="1"/>
</dbReference>
<proteinExistence type="predicted"/>
<evidence type="ECO:0000313" key="3">
    <source>
        <dbReference type="Proteomes" id="UP000029734"/>
    </source>
</evidence>
<dbReference type="InterPro" id="IPR052509">
    <property type="entry name" value="Metal_resp_DNA-bind_regulator"/>
</dbReference>
<keyword evidence="3" id="KW-1185">Reference proteome</keyword>
<dbReference type="Gene3D" id="1.10.10.10">
    <property type="entry name" value="Winged helix-like DNA-binding domain superfamily/Winged helix DNA-binding domain"/>
    <property type="match status" value="1"/>
</dbReference>
<protein>
    <submittedName>
        <fullName evidence="2">PadR family transcriptional regulator</fullName>
    </submittedName>
</protein>
<evidence type="ECO:0000259" key="1">
    <source>
        <dbReference type="Pfam" id="PF03551"/>
    </source>
</evidence>
<reference evidence="2 3" key="2">
    <citation type="submission" date="2014-10" db="EMBL/GenBank/DDBJ databases">
        <title>Comparative genomics of the Paenibacillus odorifer group.</title>
        <authorList>
            <person name="Tsai Y.-C."/>
            <person name="Martin N."/>
            <person name="Korlach J."/>
            <person name="Wiedmann M."/>
        </authorList>
    </citation>
    <scope>NUCLEOTIDE SEQUENCE [LARGE SCALE GENOMIC DNA]</scope>
    <source>
        <strain evidence="2 3">DSM 18334</strain>
    </source>
</reference>
<feature type="domain" description="Transcription regulator PadR N-terminal" evidence="1">
    <location>
        <begin position="18"/>
        <end position="88"/>
    </location>
</feature>
<dbReference type="STRING" id="268407.PWYN_22095"/>
<dbReference type="OrthoDB" id="9808017at2"/>
<dbReference type="eggNOG" id="COG1695">
    <property type="taxonomic scope" value="Bacteria"/>
</dbReference>
<name>A0A098M6Y4_9BACL</name>
<organism evidence="2 3">
    <name type="scientific">Paenibacillus wynnii</name>
    <dbReference type="NCBI Taxonomy" id="268407"/>
    <lineage>
        <taxon>Bacteria</taxon>
        <taxon>Bacillati</taxon>
        <taxon>Bacillota</taxon>
        <taxon>Bacilli</taxon>
        <taxon>Bacillales</taxon>
        <taxon>Paenibacillaceae</taxon>
        <taxon>Paenibacillus</taxon>
    </lineage>
</organism>
<accession>A0A098M6Y4</accession>